<dbReference type="CDD" id="cd07821">
    <property type="entry name" value="PYR_PYL_RCAR_like"/>
    <property type="match status" value="1"/>
</dbReference>
<dbReference type="EMBL" id="CP046172">
    <property type="protein sequence ID" value="QIS11294.1"/>
    <property type="molecule type" value="Genomic_DNA"/>
</dbReference>
<evidence type="ECO:0000313" key="3">
    <source>
        <dbReference type="Proteomes" id="UP000503540"/>
    </source>
</evidence>
<dbReference type="KEGG" id="nah:F5544_17090"/>
<dbReference type="Proteomes" id="UP000503540">
    <property type="component" value="Chromosome"/>
</dbReference>
<dbReference type="Gene3D" id="3.30.530.20">
    <property type="match status" value="1"/>
</dbReference>
<gene>
    <name evidence="2" type="ORF">F5544_17090</name>
</gene>
<dbReference type="AlphaFoldDB" id="A0A6G9YDQ6"/>
<evidence type="ECO:0000313" key="2">
    <source>
        <dbReference type="EMBL" id="QIS11294.1"/>
    </source>
</evidence>
<dbReference type="InterPro" id="IPR019587">
    <property type="entry name" value="Polyketide_cyclase/dehydratase"/>
</dbReference>
<dbReference type="SUPFAM" id="SSF55961">
    <property type="entry name" value="Bet v1-like"/>
    <property type="match status" value="1"/>
</dbReference>
<accession>A0A6G9YDQ6</accession>
<evidence type="ECO:0008006" key="4">
    <source>
        <dbReference type="Google" id="ProtNLM"/>
    </source>
</evidence>
<reference evidence="2 3" key="1">
    <citation type="journal article" date="2019" name="ACS Chem. Biol.">
        <title>Identification and Mobilization of a Cryptic Antibiotic Biosynthesis Gene Locus from a Human-Pathogenic Nocardia Isolate.</title>
        <authorList>
            <person name="Herisse M."/>
            <person name="Ishida K."/>
            <person name="Porter J.L."/>
            <person name="Howden B."/>
            <person name="Hertweck C."/>
            <person name="Stinear T.P."/>
            <person name="Pidot S.J."/>
        </authorList>
    </citation>
    <scope>NUCLEOTIDE SEQUENCE [LARGE SCALE GENOMIC DNA]</scope>
    <source>
        <strain evidence="2 3">AUSMDU00012717</strain>
    </source>
</reference>
<keyword evidence="3" id="KW-1185">Reference proteome</keyword>
<name>A0A6G9YDQ6_9NOCA</name>
<sequence>MRDEPTRGRAGNSQLGGDLRPGGALQVVELRGAQCESHLVGDLRQRRVGRHDHPCTRRLLMRRPVRVAQPNLFRRTIIRGINRRSKPATRTVAQISVCCRSQVTRGGDHMATSTVDAVIPAPRDVVYKLFTERESMSPYLPVIQVTKIRPGINAGDEVGAQHVFGLGSVGITEEITNLVPGERMEYKIVKGVPVKRHVGVVTFADADNGTLVTYTMESEPKLPVPDKALEFVLHNLITQFLKGAQKAVRA</sequence>
<dbReference type="InterPro" id="IPR023393">
    <property type="entry name" value="START-like_dom_sf"/>
</dbReference>
<protein>
    <recommendedName>
        <fullName evidence="4">SRPBCC family protein</fullName>
    </recommendedName>
</protein>
<organism evidence="2 3">
    <name type="scientific">Nocardia arthritidis</name>
    <dbReference type="NCBI Taxonomy" id="228602"/>
    <lineage>
        <taxon>Bacteria</taxon>
        <taxon>Bacillati</taxon>
        <taxon>Actinomycetota</taxon>
        <taxon>Actinomycetes</taxon>
        <taxon>Mycobacteriales</taxon>
        <taxon>Nocardiaceae</taxon>
        <taxon>Nocardia</taxon>
    </lineage>
</organism>
<dbReference type="Pfam" id="PF10604">
    <property type="entry name" value="Polyketide_cyc2"/>
    <property type="match status" value="1"/>
</dbReference>
<evidence type="ECO:0000256" key="1">
    <source>
        <dbReference type="SAM" id="MobiDB-lite"/>
    </source>
</evidence>
<proteinExistence type="predicted"/>
<feature type="region of interest" description="Disordered" evidence="1">
    <location>
        <begin position="1"/>
        <end position="21"/>
    </location>
</feature>